<protein>
    <submittedName>
        <fullName evidence="2">Nucleosome assembly protein (NAP)</fullName>
    </submittedName>
</protein>
<evidence type="ECO:0000313" key="2">
    <source>
        <dbReference type="EMBL" id="OMO93813.1"/>
    </source>
</evidence>
<feature type="region of interest" description="Disordered" evidence="1">
    <location>
        <begin position="57"/>
        <end position="91"/>
    </location>
</feature>
<dbReference type="InterPro" id="IPR002164">
    <property type="entry name" value="NAP_family"/>
</dbReference>
<keyword evidence="3" id="KW-1185">Reference proteome</keyword>
<name>A0A1R3JG57_COCAP</name>
<sequence>MFSNEAKASGGNGSDLPNQPILVGSVLSGGSRYNVVNGVGEEAEGIINGVDEKLKESSMGSVGVGEKAEENPEEEPAAMKQKEDKDSEEKGVPEFWLTAMKKKNNKLGETGLKLVVWVFEVCSGRFGFLVVDFDSSKFNVFYAEIFEDPRRKYQVASRKKTRKLQVPQVDERKEVVENKQ</sequence>
<feature type="compositionally biased region" description="Basic and acidic residues" evidence="1">
    <location>
        <begin position="80"/>
        <end position="91"/>
    </location>
</feature>
<accession>A0A1R3JG57</accession>
<dbReference type="AlphaFoldDB" id="A0A1R3JG57"/>
<dbReference type="Proteomes" id="UP000188268">
    <property type="component" value="Unassembled WGS sequence"/>
</dbReference>
<dbReference type="Pfam" id="PF00956">
    <property type="entry name" value="NAP"/>
    <property type="match status" value="1"/>
</dbReference>
<gene>
    <name evidence="2" type="ORF">CCACVL1_06338</name>
</gene>
<reference evidence="2 3" key="1">
    <citation type="submission" date="2013-09" db="EMBL/GenBank/DDBJ databases">
        <title>Corchorus capsularis genome sequencing.</title>
        <authorList>
            <person name="Alam M."/>
            <person name="Haque M.S."/>
            <person name="Islam M.S."/>
            <person name="Emdad E.M."/>
            <person name="Islam M.M."/>
            <person name="Ahmed B."/>
            <person name="Halim A."/>
            <person name="Hossen Q.M.M."/>
            <person name="Hossain M.Z."/>
            <person name="Ahmed R."/>
            <person name="Khan M.M."/>
            <person name="Islam R."/>
            <person name="Rashid M.M."/>
            <person name="Khan S.A."/>
            <person name="Rahman M.S."/>
            <person name="Alam M."/>
        </authorList>
    </citation>
    <scope>NUCLEOTIDE SEQUENCE [LARGE SCALE GENOMIC DNA]</scope>
    <source>
        <strain evidence="3">cv. CVL-1</strain>
        <tissue evidence="2">Whole seedling</tissue>
    </source>
</reference>
<evidence type="ECO:0000256" key="1">
    <source>
        <dbReference type="SAM" id="MobiDB-lite"/>
    </source>
</evidence>
<dbReference type="EMBL" id="AWWV01008035">
    <property type="protein sequence ID" value="OMO93813.1"/>
    <property type="molecule type" value="Genomic_DNA"/>
</dbReference>
<comment type="caution">
    <text evidence="2">The sequence shown here is derived from an EMBL/GenBank/DDBJ whole genome shotgun (WGS) entry which is preliminary data.</text>
</comment>
<organism evidence="2 3">
    <name type="scientific">Corchorus capsularis</name>
    <name type="common">Jute</name>
    <dbReference type="NCBI Taxonomy" id="210143"/>
    <lineage>
        <taxon>Eukaryota</taxon>
        <taxon>Viridiplantae</taxon>
        <taxon>Streptophyta</taxon>
        <taxon>Embryophyta</taxon>
        <taxon>Tracheophyta</taxon>
        <taxon>Spermatophyta</taxon>
        <taxon>Magnoliopsida</taxon>
        <taxon>eudicotyledons</taxon>
        <taxon>Gunneridae</taxon>
        <taxon>Pentapetalae</taxon>
        <taxon>rosids</taxon>
        <taxon>malvids</taxon>
        <taxon>Malvales</taxon>
        <taxon>Malvaceae</taxon>
        <taxon>Grewioideae</taxon>
        <taxon>Apeibeae</taxon>
        <taxon>Corchorus</taxon>
    </lineage>
</organism>
<dbReference type="GO" id="GO:0006334">
    <property type="term" value="P:nucleosome assembly"/>
    <property type="evidence" value="ECO:0007669"/>
    <property type="project" value="InterPro"/>
</dbReference>
<dbReference type="OrthoDB" id="27325at2759"/>
<proteinExistence type="predicted"/>
<dbReference type="Gramene" id="OMO93813">
    <property type="protein sequence ID" value="OMO93813"/>
    <property type="gene ID" value="CCACVL1_06338"/>
</dbReference>
<evidence type="ECO:0000313" key="3">
    <source>
        <dbReference type="Proteomes" id="UP000188268"/>
    </source>
</evidence>
<feature type="region of interest" description="Disordered" evidence="1">
    <location>
        <begin position="1"/>
        <end position="21"/>
    </location>
</feature>
<dbReference type="GO" id="GO:0005634">
    <property type="term" value="C:nucleus"/>
    <property type="evidence" value="ECO:0007669"/>
    <property type="project" value="InterPro"/>
</dbReference>